<name>A0A0K2TDF1_LEPSM</name>
<protein>
    <submittedName>
        <fullName evidence="1">Uncharacterized protein</fullName>
    </submittedName>
</protein>
<feature type="non-terminal residue" evidence="1">
    <location>
        <position position="60"/>
    </location>
</feature>
<evidence type="ECO:0000313" key="1">
    <source>
        <dbReference type="EMBL" id="CDW23617.1"/>
    </source>
</evidence>
<organism evidence="1">
    <name type="scientific">Lepeophtheirus salmonis</name>
    <name type="common">Salmon louse</name>
    <name type="synonym">Caligus salmonis</name>
    <dbReference type="NCBI Taxonomy" id="72036"/>
    <lineage>
        <taxon>Eukaryota</taxon>
        <taxon>Metazoa</taxon>
        <taxon>Ecdysozoa</taxon>
        <taxon>Arthropoda</taxon>
        <taxon>Crustacea</taxon>
        <taxon>Multicrustacea</taxon>
        <taxon>Hexanauplia</taxon>
        <taxon>Copepoda</taxon>
        <taxon>Siphonostomatoida</taxon>
        <taxon>Caligidae</taxon>
        <taxon>Lepeophtheirus</taxon>
    </lineage>
</organism>
<sequence length="60" mass="7118">MVPSRIFLQTLVWPSETTRLSTKIVGHQVCTIDPNLVFNTVKNNFWFFLGRMFIYVWIIV</sequence>
<reference evidence="1" key="1">
    <citation type="submission" date="2014-05" db="EMBL/GenBank/DDBJ databases">
        <authorList>
            <person name="Chronopoulou M."/>
        </authorList>
    </citation>
    <scope>NUCLEOTIDE SEQUENCE</scope>
    <source>
        <tissue evidence="1">Whole organism</tissue>
    </source>
</reference>
<dbReference type="EMBL" id="HACA01006256">
    <property type="protein sequence ID" value="CDW23617.1"/>
    <property type="molecule type" value="Transcribed_RNA"/>
</dbReference>
<proteinExistence type="predicted"/>
<accession>A0A0K2TDF1</accession>
<dbReference type="AlphaFoldDB" id="A0A0K2TDF1"/>